<proteinExistence type="predicted"/>
<keyword evidence="3 4" id="KW-0539">Nucleus</keyword>
<evidence type="ECO:0000313" key="8">
    <source>
        <dbReference type="Proteomes" id="UP001458880"/>
    </source>
</evidence>
<feature type="DNA-binding region" description="HMG box" evidence="4">
    <location>
        <begin position="358"/>
        <end position="425"/>
    </location>
</feature>
<dbReference type="Proteomes" id="UP001458880">
    <property type="component" value="Unassembled WGS sequence"/>
</dbReference>
<evidence type="ECO:0000256" key="5">
    <source>
        <dbReference type="SAM" id="MobiDB-lite"/>
    </source>
</evidence>
<feature type="compositionally biased region" description="Basic and acidic residues" evidence="5">
    <location>
        <begin position="49"/>
        <end position="62"/>
    </location>
</feature>
<name>A0AAW1K4T1_POPJA</name>
<feature type="compositionally biased region" description="Basic residues" evidence="5">
    <location>
        <begin position="34"/>
        <end position="43"/>
    </location>
</feature>
<dbReference type="InterPro" id="IPR051762">
    <property type="entry name" value="UBF1"/>
</dbReference>
<comment type="caution">
    <text evidence="7">The sequence shown here is derived from an EMBL/GenBank/DDBJ whole genome shotgun (WGS) entry which is preliminary data.</text>
</comment>
<feature type="compositionally biased region" description="Acidic residues" evidence="5">
    <location>
        <begin position="648"/>
        <end position="657"/>
    </location>
</feature>
<feature type="compositionally biased region" description="Basic and acidic residues" evidence="5">
    <location>
        <begin position="8"/>
        <end position="17"/>
    </location>
</feature>
<feature type="domain" description="HMG box" evidence="6">
    <location>
        <begin position="456"/>
        <end position="522"/>
    </location>
</feature>
<dbReference type="SUPFAM" id="SSF47095">
    <property type="entry name" value="HMG-box"/>
    <property type="match status" value="3"/>
</dbReference>
<dbReference type="InterPro" id="IPR036910">
    <property type="entry name" value="HMG_box_dom_sf"/>
</dbReference>
<feature type="region of interest" description="Disordered" evidence="5">
    <location>
        <begin position="641"/>
        <end position="665"/>
    </location>
</feature>
<sequence length="665" mass="78377">MGHKKNKKEQIDEKHTQLENIEAVTHEVNENVHTPKKVKKKKQVNVETIPEKPVHNDAPDKKEKKKRKAKKVHFKTEVADDIISQLEPEEQNATLVLNDITLINSNNQHNDLDHTVSSIDEMNIKQEVVMLGESTQNIQQPAAKSQQNESKGEKSHKARKNNGIDEDKVIDWPEKDLSELFKRMESSIPEKDTLAYSTRVEKLNWDNIAFKNYTGEECKSIWQLVQKRLRRFRLLSELLQDAKEWTRKPWTNFYGGQKTKRHPDMPRRPLSTYMLFYLHKKDKIIAENPGLEMTEISKIITQMYKALSPIKREKYTKEAAEKRRLYEFELEEFYRQHPEVSRNMEKTIQQKEVIPPGPKKPNTPFGLFYESQLKSLDSNIVVDKPAFKEQIKEQWKNMSDKKKVMWINWASEAEAKYQDELKNYISQNPDFVPVTVKPVLTKEEKILKERMAGKPMKPPNSAYSLFSRTMLQSEEIKEVNPKDRMVCIAEKWKNCTEDERKQYSERILHLREQYKLDFASYLESLPEDKRQEEIRSTLPKRKRALSKTEEKELKKKKVEVDEPIENNNIKIAKKIDKKTDDVKKKKEKSDDEKPDIKDDKKLSPFAKPKYWSRMKKEEKRTFKNAMLKLKEHLDSRFEKYISSRESDSSEEDSDSEASEGSSNSS</sequence>
<dbReference type="Pfam" id="PF00505">
    <property type="entry name" value="HMG_box"/>
    <property type="match status" value="1"/>
</dbReference>
<feature type="compositionally biased region" description="Basic and acidic residues" evidence="5">
    <location>
        <begin position="574"/>
        <end position="602"/>
    </location>
</feature>
<evidence type="ECO:0000259" key="6">
    <source>
        <dbReference type="PROSITE" id="PS50118"/>
    </source>
</evidence>
<evidence type="ECO:0000256" key="4">
    <source>
        <dbReference type="PROSITE-ProRule" id="PRU00267"/>
    </source>
</evidence>
<accession>A0AAW1K4T1</accession>
<evidence type="ECO:0000256" key="2">
    <source>
        <dbReference type="ARBA" id="ARBA00023125"/>
    </source>
</evidence>
<protein>
    <submittedName>
        <fullName evidence="7">HMG (High mobility group) box</fullName>
    </submittedName>
</protein>
<keyword evidence="8" id="KW-1185">Reference proteome</keyword>
<dbReference type="InterPro" id="IPR009071">
    <property type="entry name" value="HMG_box_dom"/>
</dbReference>
<evidence type="ECO:0000256" key="3">
    <source>
        <dbReference type="ARBA" id="ARBA00023242"/>
    </source>
</evidence>
<feature type="compositionally biased region" description="Polar residues" evidence="5">
    <location>
        <begin position="136"/>
        <end position="149"/>
    </location>
</feature>
<reference evidence="7 8" key="1">
    <citation type="journal article" date="2024" name="BMC Genomics">
        <title>De novo assembly and annotation of Popillia japonica's genome with initial clues to its potential as an invasive pest.</title>
        <authorList>
            <person name="Cucini C."/>
            <person name="Boschi S."/>
            <person name="Funari R."/>
            <person name="Cardaioli E."/>
            <person name="Iannotti N."/>
            <person name="Marturano G."/>
            <person name="Paoli F."/>
            <person name="Bruttini M."/>
            <person name="Carapelli A."/>
            <person name="Frati F."/>
            <person name="Nardi F."/>
        </authorList>
    </citation>
    <scope>NUCLEOTIDE SEQUENCE [LARGE SCALE GENOMIC DNA]</scope>
    <source>
        <strain evidence="7">DMR45628</strain>
    </source>
</reference>
<evidence type="ECO:0000256" key="1">
    <source>
        <dbReference type="ARBA" id="ARBA00004123"/>
    </source>
</evidence>
<dbReference type="SMART" id="SM00398">
    <property type="entry name" value="HMG"/>
    <property type="match status" value="3"/>
</dbReference>
<dbReference type="PANTHER" id="PTHR46318">
    <property type="entry name" value="UPSTREAM BINDING TRANSCRIPTION FACTOR"/>
    <property type="match status" value="1"/>
</dbReference>
<feature type="region of interest" description="Disordered" evidence="5">
    <location>
        <begin position="1"/>
        <end position="70"/>
    </location>
</feature>
<feature type="domain" description="HMG box" evidence="6">
    <location>
        <begin position="266"/>
        <end position="334"/>
    </location>
</feature>
<dbReference type="GO" id="GO:0003677">
    <property type="term" value="F:DNA binding"/>
    <property type="evidence" value="ECO:0007669"/>
    <property type="project" value="UniProtKB-UniRule"/>
</dbReference>
<evidence type="ECO:0000313" key="7">
    <source>
        <dbReference type="EMBL" id="KAK9712238.1"/>
    </source>
</evidence>
<feature type="DNA-binding region" description="HMG box" evidence="4">
    <location>
        <begin position="266"/>
        <end position="334"/>
    </location>
</feature>
<keyword evidence="2 4" id="KW-0238">DNA-binding</keyword>
<feature type="region of interest" description="Disordered" evidence="5">
    <location>
        <begin position="136"/>
        <end position="166"/>
    </location>
</feature>
<feature type="domain" description="HMG box" evidence="6">
    <location>
        <begin position="358"/>
        <end position="425"/>
    </location>
</feature>
<organism evidence="7 8">
    <name type="scientific">Popillia japonica</name>
    <name type="common">Japanese beetle</name>
    <dbReference type="NCBI Taxonomy" id="7064"/>
    <lineage>
        <taxon>Eukaryota</taxon>
        <taxon>Metazoa</taxon>
        <taxon>Ecdysozoa</taxon>
        <taxon>Arthropoda</taxon>
        <taxon>Hexapoda</taxon>
        <taxon>Insecta</taxon>
        <taxon>Pterygota</taxon>
        <taxon>Neoptera</taxon>
        <taxon>Endopterygota</taxon>
        <taxon>Coleoptera</taxon>
        <taxon>Polyphaga</taxon>
        <taxon>Scarabaeiformia</taxon>
        <taxon>Scarabaeidae</taxon>
        <taxon>Rutelinae</taxon>
        <taxon>Popillia</taxon>
    </lineage>
</organism>
<dbReference type="Gene3D" id="1.10.30.10">
    <property type="entry name" value="High mobility group box domain"/>
    <property type="match status" value="3"/>
</dbReference>
<dbReference type="CDD" id="cd21999">
    <property type="entry name" value="HMG-box_UBF1_rpt2"/>
    <property type="match status" value="1"/>
</dbReference>
<gene>
    <name evidence="7" type="ORF">QE152_g25004</name>
</gene>
<feature type="region of interest" description="Disordered" evidence="5">
    <location>
        <begin position="574"/>
        <end position="617"/>
    </location>
</feature>
<dbReference type="AlphaFoldDB" id="A0AAW1K4T1"/>
<dbReference type="PROSITE" id="PS50118">
    <property type="entry name" value="HMG_BOX_2"/>
    <property type="match status" value="3"/>
</dbReference>
<dbReference type="PANTHER" id="PTHR46318:SF3">
    <property type="entry name" value="UPSTREAM BINDING TRANSCRIPTION FACTOR"/>
    <property type="match status" value="1"/>
</dbReference>
<dbReference type="EMBL" id="JASPKY010000266">
    <property type="protein sequence ID" value="KAK9712238.1"/>
    <property type="molecule type" value="Genomic_DNA"/>
</dbReference>
<feature type="DNA-binding region" description="HMG box" evidence="4">
    <location>
        <begin position="456"/>
        <end position="522"/>
    </location>
</feature>
<comment type="subcellular location">
    <subcellularLocation>
        <location evidence="1">Nucleus</location>
    </subcellularLocation>
</comment>
<dbReference type="GO" id="GO:0005634">
    <property type="term" value="C:nucleus"/>
    <property type="evidence" value="ECO:0007669"/>
    <property type="project" value="UniProtKB-SubCell"/>
</dbReference>